<evidence type="ECO:0000259" key="10">
    <source>
        <dbReference type="Pfam" id="PF08389"/>
    </source>
</evidence>
<dbReference type="InterPro" id="IPR040017">
    <property type="entry name" value="XPOT"/>
</dbReference>
<comment type="caution">
    <text evidence="12">The sequence shown here is derived from an EMBL/GenBank/DDBJ whole genome shotgun (WGS) entry which is preliminary data.</text>
</comment>
<dbReference type="Gene3D" id="1.25.10.10">
    <property type="entry name" value="Leucine-rich Repeat Variant"/>
    <property type="match status" value="1"/>
</dbReference>
<reference evidence="12 13" key="1">
    <citation type="submission" date="2021-08" db="EMBL/GenBank/DDBJ databases">
        <title>Draft Genome Sequence of Phanerochaete sordida strain YK-624.</title>
        <authorList>
            <person name="Mori T."/>
            <person name="Dohra H."/>
            <person name="Suzuki T."/>
            <person name="Kawagishi H."/>
            <person name="Hirai H."/>
        </authorList>
    </citation>
    <scope>NUCLEOTIDE SEQUENCE [LARGE SCALE GENOMIC DNA]</scope>
    <source>
        <strain evidence="12 13">YK-624</strain>
    </source>
</reference>
<dbReference type="AlphaFoldDB" id="A0A9P3G5P5"/>
<comment type="similarity">
    <text evidence="2 9">Belongs to the exportin family.</text>
</comment>
<dbReference type="GO" id="GO:0005643">
    <property type="term" value="C:nuclear pore"/>
    <property type="evidence" value="ECO:0007669"/>
    <property type="project" value="TreeGrafter"/>
</dbReference>
<dbReference type="GO" id="GO:0005737">
    <property type="term" value="C:cytoplasm"/>
    <property type="evidence" value="ECO:0007669"/>
    <property type="project" value="UniProtKB-SubCell"/>
</dbReference>
<evidence type="ECO:0000256" key="1">
    <source>
        <dbReference type="ARBA" id="ARBA00004496"/>
    </source>
</evidence>
<evidence type="ECO:0000313" key="12">
    <source>
        <dbReference type="EMBL" id="GJE88746.1"/>
    </source>
</evidence>
<dbReference type="Proteomes" id="UP000703269">
    <property type="component" value="Unassembled WGS sequence"/>
</dbReference>
<evidence type="ECO:0000313" key="13">
    <source>
        <dbReference type="Proteomes" id="UP000703269"/>
    </source>
</evidence>
<organism evidence="12 13">
    <name type="scientific">Phanerochaete sordida</name>
    <dbReference type="NCBI Taxonomy" id="48140"/>
    <lineage>
        <taxon>Eukaryota</taxon>
        <taxon>Fungi</taxon>
        <taxon>Dikarya</taxon>
        <taxon>Basidiomycota</taxon>
        <taxon>Agaricomycotina</taxon>
        <taxon>Agaricomycetes</taxon>
        <taxon>Polyporales</taxon>
        <taxon>Phanerochaetaceae</taxon>
        <taxon>Phanerochaete</taxon>
    </lineage>
</organism>
<comment type="subcellular location">
    <subcellularLocation>
        <location evidence="1 9">Cytoplasm</location>
    </subcellularLocation>
    <subcellularLocation>
        <location evidence="9">Nucleus</location>
    </subcellularLocation>
    <text evidence="9">Shuttles between the nucleus and the cytoplasm.</text>
</comment>
<dbReference type="OrthoDB" id="26399at2759"/>
<dbReference type="SUPFAM" id="SSF48371">
    <property type="entry name" value="ARM repeat"/>
    <property type="match status" value="1"/>
</dbReference>
<dbReference type="GO" id="GO:0000049">
    <property type="term" value="F:tRNA binding"/>
    <property type="evidence" value="ECO:0007669"/>
    <property type="project" value="UniProtKB-UniRule"/>
</dbReference>
<dbReference type="Pfam" id="PF08389">
    <property type="entry name" value="Xpo1"/>
    <property type="match status" value="1"/>
</dbReference>
<sequence length="1068" mass="119092">MEQELNQLVQAILIASDPSQGSLHNQALEYLSSVQQNSAETWRLALALFVDTAPDGSRKYPAPARFFALRVLEDFLDSRFEPLDNDSFQVLRQALISYIQSEYLYGSAESSAAYIRNKFSHTLTLFFLVTYLEQWPSFFADLFTLIRPTESTSQSTFNPHVSLLFFHLVLEISGEVADQMIKSARTFSQARHARDTRVRDAVRDRDAAAINEAVLTIVADGVERMNRLRKSDPTVTEKELDTATEVVDWGMRTFASYVGWIDINLTVTPTTVPLLFSLLSDASLPIRLATCGAITRIVSKGLKEPGDKLQLIKVLSLGQVLDALETKTRGEQGSRGSDVDEGEESYREALGRLLNVLGLELNKLVDESPTEDVRGEANQLLNQCLPILLRFMADEYDDTCSTVFPFLQAVLGSYKRVRKSTTEPLDDAKRGFLGSLLQVVLQKLKWELDADPDEMDEDDKIAFEDLRKDLRTFMDAAFVIEPGLVSEALSALALNTLNAYQSGVPVKWNDAELAVYIVFIFGEINKTGTKGRGAFCITPAEVAKEKRKETDYSAYPLTKHGEMLYALVQSGIAGHPHKIVSMQFFEAVARYGDFFKVRRDCIVPALEAMVGQRGLHNPESKLRSRVFYLFHRFIKEDRNEISVELAATLIQSIRDLLTIQVELPELENPEQDLLEEAIKNPGIFDAQLYLFETVGTLISLFYKTPEQRETLLSSVVTPLLDELSRDLLSAKGSKEPVDILKVHHNIMALGNIAKGFPDYPSPVPEGYLLPPVAIFTQVAQAVLVCLESLNSYRAIRDATRNAFTRILATTGPNITHLVPPLMANLLAHFEPTELIDFMTFIGLLMHRLQQDLFDVLDQLIGPLSVHINGLLAQPVAGTDDQVAHSDTKKAYLALLNNVMTSQLSGIFTSERNGAQLEGLLSSMQQFAEDVNDPAGQRAAFQFLGRCVLVWLEPIAGANGQANGQPHALPGFERYIYERLIPSAFSVLASPQFNVKDGQMLVVLHEICNFLSAVSKARGQESFDFFTQVFLPSQGWPAEAAQEFATKLRELDSKAFKKYLADTIRASRS</sequence>
<dbReference type="GO" id="GO:0016363">
    <property type="term" value="C:nuclear matrix"/>
    <property type="evidence" value="ECO:0007669"/>
    <property type="project" value="TreeGrafter"/>
</dbReference>
<keyword evidence="13" id="KW-1185">Reference proteome</keyword>
<evidence type="ECO:0000256" key="9">
    <source>
        <dbReference type="RuleBase" id="RU366037"/>
    </source>
</evidence>
<accession>A0A9P3G5P5</accession>
<comment type="function">
    <text evidence="9">tRNA nucleus export receptor which facilitates tRNA translocation across the nuclear pore complex.</text>
</comment>
<evidence type="ECO:0000256" key="6">
    <source>
        <dbReference type="ARBA" id="ARBA00022555"/>
    </source>
</evidence>
<dbReference type="GO" id="GO:0031267">
    <property type="term" value="F:small GTPase binding"/>
    <property type="evidence" value="ECO:0007669"/>
    <property type="project" value="InterPro"/>
</dbReference>
<evidence type="ECO:0000256" key="7">
    <source>
        <dbReference type="ARBA" id="ARBA00022884"/>
    </source>
</evidence>
<gene>
    <name evidence="12" type="ORF">PsYK624_048290</name>
</gene>
<dbReference type="InterPro" id="IPR016024">
    <property type="entry name" value="ARM-type_fold"/>
</dbReference>
<keyword evidence="7 9" id="KW-0694">RNA-binding</keyword>
<feature type="domain" description="Exportin-T C-terminal" evidence="11">
    <location>
        <begin position="372"/>
        <end position="1064"/>
    </location>
</feature>
<dbReference type="PANTHER" id="PTHR15952">
    <property type="entry name" value="EXPORTIN-T/LOS1"/>
    <property type="match status" value="1"/>
</dbReference>
<name>A0A9P3G5P5_9APHY</name>
<evidence type="ECO:0000259" key="11">
    <source>
        <dbReference type="Pfam" id="PF19282"/>
    </source>
</evidence>
<keyword evidence="5 9" id="KW-0963">Cytoplasm</keyword>
<dbReference type="EMBL" id="BPQB01000010">
    <property type="protein sequence ID" value="GJE88746.1"/>
    <property type="molecule type" value="Genomic_DNA"/>
</dbReference>
<dbReference type="Pfam" id="PF19282">
    <property type="entry name" value="Exportin-T"/>
    <property type="match status" value="1"/>
</dbReference>
<evidence type="ECO:0000256" key="8">
    <source>
        <dbReference type="ARBA" id="ARBA00023242"/>
    </source>
</evidence>
<keyword evidence="6 9" id="KW-0820">tRNA-binding</keyword>
<evidence type="ECO:0000256" key="5">
    <source>
        <dbReference type="ARBA" id="ARBA00022490"/>
    </source>
</evidence>
<evidence type="ECO:0000256" key="4">
    <source>
        <dbReference type="ARBA" id="ARBA00022448"/>
    </source>
</evidence>
<protein>
    <recommendedName>
        <fullName evidence="3 9">Exportin-T</fullName>
    </recommendedName>
    <alternativeName>
        <fullName evidence="9">Exportin(tRNA)</fullName>
    </alternativeName>
    <alternativeName>
        <fullName evidence="9">tRNA exportin</fullName>
    </alternativeName>
</protein>
<dbReference type="InterPro" id="IPR013598">
    <property type="entry name" value="Exportin-1/Importin-b-like"/>
</dbReference>
<feature type="domain" description="Exportin-1/Importin-beta-like" evidence="10">
    <location>
        <begin position="113"/>
        <end position="291"/>
    </location>
</feature>
<dbReference type="InterPro" id="IPR045546">
    <property type="entry name" value="Exportin-T_C"/>
</dbReference>
<evidence type="ECO:0000256" key="3">
    <source>
        <dbReference type="ARBA" id="ARBA00018928"/>
    </source>
</evidence>
<dbReference type="PANTHER" id="PTHR15952:SF11">
    <property type="entry name" value="EXPORTIN-T"/>
    <property type="match status" value="1"/>
</dbReference>
<keyword evidence="8 9" id="KW-0539">Nucleus</keyword>
<dbReference type="GO" id="GO:0071528">
    <property type="term" value="P:tRNA re-export from nucleus"/>
    <property type="evidence" value="ECO:0007669"/>
    <property type="project" value="UniProtKB-UniRule"/>
</dbReference>
<evidence type="ECO:0000256" key="2">
    <source>
        <dbReference type="ARBA" id="ARBA00009466"/>
    </source>
</evidence>
<proteinExistence type="inferred from homology"/>
<dbReference type="InterPro" id="IPR011989">
    <property type="entry name" value="ARM-like"/>
</dbReference>
<keyword evidence="4 9" id="KW-0813">Transport</keyword>